<dbReference type="Proteomes" id="UP001320898">
    <property type="component" value="Unassembled WGS sequence"/>
</dbReference>
<feature type="domain" description="IclR-ED" evidence="6">
    <location>
        <begin position="78"/>
        <end position="261"/>
    </location>
</feature>
<accession>A0AAW5R4C3</accession>
<evidence type="ECO:0000256" key="3">
    <source>
        <dbReference type="ARBA" id="ARBA00023163"/>
    </source>
</evidence>
<comment type="caution">
    <text evidence="7">The sequence shown here is derived from an EMBL/GenBank/DDBJ whole genome shotgun (WGS) entry which is preliminary data.</text>
</comment>
<dbReference type="SUPFAM" id="SSF46785">
    <property type="entry name" value="Winged helix' DNA-binding domain"/>
    <property type="match status" value="1"/>
</dbReference>
<evidence type="ECO:0000259" key="5">
    <source>
        <dbReference type="PROSITE" id="PS51077"/>
    </source>
</evidence>
<keyword evidence="8" id="KW-1185">Reference proteome</keyword>
<dbReference type="GO" id="GO:0003700">
    <property type="term" value="F:DNA-binding transcription factor activity"/>
    <property type="evidence" value="ECO:0007669"/>
    <property type="project" value="TreeGrafter"/>
</dbReference>
<organism evidence="7 8">
    <name type="scientific">Microbaculum marinisediminis</name>
    <dbReference type="NCBI Taxonomy" id="2931392"/>
    <lineage>
        <taxon>Bacteria</taxon>
        <taxon>Pseudomonadati</taxon>
        <taxon>Pseudomonadota</taxon>
        <taxon>Alphaproteobacteria</taxon>
        <taxon>Hyphomicrobiales</taxon>
        <taxon>Tepidamorphaceae</taxon>
        <taxon>Microbaculum</taxon>
    </lineage>
</organism>
<dbReference type="SMART" id="SM00346">
    <property type="entry name" value="HTH_ICLR"/>
    <property type="match status" value="1"/>
</dbReference>
<dbReference type="InterPro" id="IPR050707">
    <property type="entry name" value="HTH_MetabolicPath_Reg"/>
</dbReference>
<sequence>MTDEHKTQDRRDSRIQSLDRAFSVLEEVARHRDGITLSELSRELGLHTSTLYHLARTLVSLGYLRTGPDDKRYRMGRGIFQLASACLDEAEICATVAPYLERLAETTGEATHFAIWERRKALILARHAGPNALQINERAGTLRPVYCTAIGKALLSGLGPETYEDYTRDLVFEPYTASTLKDAQELRLQVDKARRDGIAFDDCEFNAEVRCMAATVRDFTGKVIGAIGFSGPVWRMSLTDMADYTSVTRSIAAELSEQFGFRPKEVAPTPAPTKTKRNTSHGND</sequence>
<dbReference type="AlphaFoldDB" id="A0AAW5R4C3"/>
<evidence type="ECO:0000259" key="6">
    <source>
        <dbReference type="PROSITE" id="PS51078"/>
    </source>
</evidence>
<keyword evidence="3" id="KW-0804">Transcription</keyword>
<dbReference type="PROSITE" id="PS51078">
    <property type="entry name" value="ICLR_ED"/>
    <property type="match status" value="1"/>
</dbReference>
<dbReference type="RefSeq" id="WP_261617076.1">
    <property type="nucleotide sequence ID" value="NZ_JALIDZ010000007.1"/>
</dbReference>
<dbReference type="InterPro" id="IPR029016">
    <property type="entry name" value="GAF-like_dom_sf"/>
</dbReference>
<evidence type="ECO:0000256" key="1">
    <source>
        <dbReference type="ARBA" id="ARBA00023015"/>
    </source>
</evidence>
<dbReference type="InterPro" id="IPR014757">
    <property type="entry name" value="Tscrpt_reg_IclR_C"/>
</dbReference>
<dbReference type="GO" id="GO:0045892">
    <property type="term" value="P:negative regulation of DNA-templated transcription"/>
    <property type="evidence" value="ECO:0007669"/>
    <property type="project" value="TreeGrafter"/>
</dbReference>
<dbReference type="InterPro" id="IPR036388">
    <property type="entry name" value="WH-like_DNA-bd_sf"/>
</dbReference>
<evidence type="ECO:0000256" key="2">
    <source>
        <dbReference type="ARBA" id="ARBA00023125"/>
    </source>
</evidence>
<keyword evidence="1" id="KW-0805">Transcription regulation</keyword>
<reference evidence="7 8" key="1">
    <citation type="submission" date="2022-04" db="EMBL/GenBank/DDBJ databases">
        <authorList>
            <person name="Ye Y.-Q."/>
            <person name="Du Z.-J."/>
        </authorList>
    </citation>
    <scope>NUCLEOTIDE SEQUENCE [LARGE SCALE GENOMIC DNA]</scope>
    <source>
        <strain evidence="7 8">A6E488</strain>
    </source>
</reference>
<keyword evidence="2" id="KW-0238">DNA-binding</keyword>
<feature type="domain" description="HTH iclR-type" evidence="5">
    <location>
        <begin position="15"/>
        <end position="77"/>
    </location>
</feature>
<feature type="compositionally biased region" description="Basic residues" evidence="4">
    <location>
        <begin position="274"/>
        <end position="284"/>
    </location>
</feature>
<dbReference type="SUPFAM" id="SSF55781">
    <property type="entry name" value="GAF domain-like"/>
    <property type="match status" value="1"/>
</dbReference>
<evidence type="ECO:0000313" key="7">
    <source>
        <dbReference type="EMBL" id="MCT8973513.1"/>
    </source>
</evidence>
<feature type="region of interest" description="Disordered" evidence="4">
    <location>
        <begin position="262"/>
        <end position="284"/>
    </location>
</feature>
<evidence type="ECO:0000256" key="4">
    <source>
        <dbReference type="SAM" id="MobiDB-lite"/>
    </source>
</evidence>
<dbReference type="Pfam" id="PF01614">
    <property type="entry name" value="IclR_C"/>
    <property type="match status" value="1"/>
</dbReference>
<dbReference type="InterPro" id="IPR036390">
    <property type="entry name" value="WH_DNA-bd_sf"/>
</dbReference>
<dbReference type="PROSITE" id="PS51077">
    <property type="entry name" value="HTH_ICLR"/>
    <property type="match status" value="1"/>
</dbReference>
<dbReference type="PANTHER" id="PTHR30136">
    <property type="entry name" value="HELIX-TURN-HELIX TRANSCRIPTIONAL REGULATOR, ICLR FAMILY"/>
    <property type="match status" value="1"/>
</dbReference>
<dbReference type="GO" id="GO:0003677">
    <property type="term" value="F:DNA binding"/>
    <property type="evidence" value="ECO:0007669"/>
    <property type="project" value="UniProtKB-KW"/>
</dbReference>
<dbReference type="Gene3D" id="1.10.10.10">
    <property type="entry name" value="Winged helix-like DNA-binding domain superfamily/Winged helix DNA-binding domain"/>
    <property type="match status" value="1"/>
</dbReference>
<dbReference type="FunFam" id="1.10.10.10:FF:000056">
    <property type="entry name" value="IclR family transcriptional regulator"/>
    <property type="match status" value="1"/>
</dbReference>
<dbReference type="Pfam" id="PF09339">
    <property type="entry name" value="HTH_IclR"/>
    <property type="match status" value="1"/>
</dbReference>
<dbReference type="InterPro" id="IPR005471">
    <property type="entry name" value="Tscrpt_reg_IclR_N"/>
</dbReference>
<dbReference type="PANTHER" id="PTHR30136:SF24">
    <property type="entry name" value="HTH-TYPE TRANSCRIPTIONAL REPRESSOR ALLR"/>
    <property type="match status" value="1"/>
</dbReference>
<gene>
    <name evidence="7" type="ORF">MUB46_16745</name>
</gene>
<protein>
    <submittedName>
        <fullName evidence="7">IclR family transcriptional regulator</fullName>
    </submittedName>
</protein>
<dbReference type="Gene3D" id="3.30.450.40">
    <property type="match status" value="1"/>
</dbReference>
<proteinExistence type="predicted"/>
<evidence type="ECO:0000313" key="8">
    <source>
        <dbReference type="Proteomes" id="UP001320898"/>
    </source>
</evidence>
<dbReference type="EMBL" id="JALIDZ010000007">
    <property type="protein sequence ID" value="MCT8973513.1"/>
    <property type="molecule type" value="Genomic_DNA"/>
</dbReference>
<name>A0AAW5R4C3_9HYPH</name>